<protein>
    <submittedName>
        <fullName evidence="2">Porin</fullName>
    </submittedName>
</protein>
<evidence type="ECO:0000313" key="3">
    <source>
        <dbReference type="Proteomes" id="UP000295706"/>
    </source>
</evidence>
<dbReference type="Pfam" id="PF07642">
    <property type="entry name" value="BBP2"/>
    <property type="match status" value="1"/>
</dbReference>
<evidence type="ECO:0000256" key="1">
    <source>
        <dbReference type="SAM" id="SignalP"/>
    </source>
</evidence>
<dbReference type="RefSeq" id="WP_132113493.1">
    <property type="nucleotide sequence ID" value="NZ_SMJU01000001.1"/>
</dbReference>
<keyword evidence="3" id="KW-1185">Reference proteome</keyword>
<proteinExistence type="predicted"/>
<dbReference type="EMBL" id="SMJU01000001">
    <property type="protein sequence ID" value="TDB68916.1"/>
    <property type="molecule type" value="Genomic_DNA"/>
</dbReference>
<dbReference type="Proteomes" id="UP000295706">
    <property type="component" value="Unassembled WGS sequence"/>
</dbReference>
<keyword evidence="1" id="KW-0732">Signal</keyword>
<name>A0A4R4KPR7_9BACT</name>
<dbReference type="AlphaFoldDB" id="A0A4R4KPR7"/>
<sequence length="365" mass="40885">MKKLLIFFGLFLCAGLNSRSWAQSDSLNTEARKLTVSGYLETYYVYDFSNPENHTRPAFLYSYNRHNEVNLNLGFLQAEVQTERVRGKLAVMAGTYANANLAAEEGVLKNVFEANVGVKLSAKKSLWLDMGIFASHIGFESAIGANCWTMTRSLMAENSPYYLSGAKLTYTSADGQWLLSGLVLNGWQRIQRQPGNQSPAFGHQVSWTPTDRLLINSSSFVGNDYPESERRMRYFHNLYAQLQLHQKFGLILGFDIGIEQKFKGSAAYNPWYAPIMMARFTPSGIVSVGARAEYFADKNGVIIATNTPNGFQTFGYSVNLDVHISQEVLWRVEGRTFSSRDALFTYKNAPSSTNAFVGTSLSLRF</sequence>
<feature type="chain" id="PRO_5020684561" evidence="1">
    <location>
        <begin position="23"/>
        <end position="365"/>
    </location>
</feature>
<feature type="signal peptide" evidence="1">
    <location>
        <begin position="1"/>
        <end position="22"/>
    </location>
</feature>
<dbReference type="OrthoDB" id="103154at2"/>
<comment type="caution">
    <text evidence="2">The sequence shown here is derived from an EMBL/GenBank/DDBJ whole genome shotgun (WGS) entry which is preliminary data.</text>
</comment>
<organism evidence="2 3">
    <name type="scientific">Arundinibacter roseus</name>
    <dbReference type="NCBI Taxonomy" id="2070510"/>
    <lineage>
        <taxon>Bacteria</taxon>
        <taxon>Pseudomonadati</taxon>
        <taxon>Bacteroidota</taxon>
        <taxon>Cytophagia</taxon>
        <taxon>Cytophagales</taxon>
        <taxon>Spirosomataceae</taxon>
        <taxon>Arundinibacter</taxon>
    </lineage>
</organism>
<accession>A0A4R4KPR7</accession>
<evidence type="ECO:0000313" key="2">
    <source>
        <dbReference type="EMBL" id="TDB68916.1"/>
    </source>
</evidence>
<dbReference type="InterPro" id="IPR011486">
    <property type="entry name" value="BBP2"/>
</dbReference>
<reference evidence="2 3" key="1">
    <citation type="submission" date="2019-02" db="EMBL/GenBank/DDBJ databases">
        <title>Arundinibacter roseus gen. nov., sp. nov., a new member of the family Cytophagaceae.</title>
        <authorList>
            <person name="Szuroczki S."/>
            <person name="Khayer B."/>
            <person name="Sproer C."/>
            <person name="Toumi M."/>
            <person name="Szabo A."/>
            <person name="Felfoldi T."/>
            <person name="Schumann P."/>
            <person name="Toth E."/>
        </authorList>
    </citation>
    <scope>NUCLEOTIDE SEQUENCE [LARGE SCALE GENOMIC DNA]</scope>
    <source>
        <strain evidence="2 3">DMA-k-7a</strain>
    </source>
</reference>
<gene>
    <name evidence="2" type="ORF">EZE20_00830</name>
</gene>